<evidence type="ECO:0000259" key="2">
    <source>
        <dbReference type="Pfam" id="PF14737"/>
    </source>
</evidence>
<dbReference type="AlphaFoldDB" id="A0A6J3LUY0"/>
<reference evidence="4" key="3">
    <citation type="submission" date="2025-08" db="UniProtKB">
        <authorList>
            <consortium name="RefSeq"/>
        </authorList>
    </citation>
    <scope>IDENTIFICATION</scope>
    <source>
        <strain evidence="4">CBS 342.82</strain>
    </source>
</reference>
<name>A0A6J3LUY0_9PEZI</name>
<dbReference type="OrthoDB" id="432970at2759"/>
<feature type="domain" description="DUF4470" evidence="2">
    <location>
        <begin position="15"/>
        <end position="121"/>
    </location>
</feature>
<reference evidence="4" key="2">
    <citation type="submission" date="2020-04" db="EMBL/GenBank/DDBJ databases">
        <authorList>
            <consortium name="NCBI Genome Project"/>
        </authorList>
    </citation>
    <scope>NUCLEOTIDE SEQUENCE</scope>
    <source>
        <strain evidence="4">CBS 342.82</strain>
    </source>
</reference>
<dbReference type="Proteomes" id="UP000504637">
    <property type="component" value="Unplaced"/>
</dbReference>
<dbReference type="InterPro" id="IPR027974">
    <property type="entry name" value="DUF4470"/>
</dbReference>
<sequence length="1263" mass="140513">MLTPCSSQPQSTFVPFGQTPAVNLLRHTAVPTHSCTKILNLGRDDIRNILFTLFSESPKAGNVILFTICGSDPAVLARNIFLLTYLVTHVSKAANIPDKLEPEKITKETATLWALYYHMYIIRDDMHVMGEHLKDILAASTTLAIWESSRYADPLKFLSESTLVEVRTYWQRYLDARNDPKSATRPKAAILKKFSRDETRSERLNLPANRTAGIHSLTHIPSLRTAFHKFWKTGVVAGNESDVGALNQEGDGLVNPLLSINSLPTRAFILHPNSDPLLSFHLAPVFDQPAKEKFMPEVLAALAKAQFGNWCAVVQQHMRLRTVQISFHHGDSLSLCYWLQQHKDVPTQMPAYVYSYLRSWTAKTFDLTPTADLIVEYDVIETSELGDRCGVLNLLPAAIPLLSKRANAVLYTDTFRCTPNTTSEYLSKLLLADPVTCALLFDLMPLGLATGTSVEHFGSDIIINHLNSDNVMNPLHRVRVTWKRPDGGDGTRPTPITPSPPQVSVDAKQLASLFINWYLALFRQSAQPARWNFHGTSEYRYTQVTFVGLIVLAHQQIETEWQKCITTLIDGIRAWAGQSQKKAFVQELLTLLHMSGLYCDSDLTTPASDTAKKLTESSNQIALTSLKRFPELSNIVCVALVIPRRKFRVLPSFELESFSYLCLHMVIQNEGMLDNRFASIHACFGCLNLGEGSAPASIEEDPAGWQGSSKLIVMCVVPAFQFLVGREGRTRVAVGVSDLSTINALARVVGPGTRIFEASINDGNHVHLLTTLPSVTSSPTSALCANVAPARNLHESASRLTMVNGIAKSLSARVTLTGKVECHRLKNDCVIRASQHGSCSMFIFIGPECRKLSFPFPIDGSRCDPKSPRAALWIELTAPITCAPKEHGYELDPFPLVIDRGQLLSWSLGRINLSICPPISSAVPFRHLKLFIEMAESIQEVRALANPANKNGCDDASEFVGAMSIPKSSAELFTSQMTMFKLKRSIALLFDAANDRVGRAGQTLNAVTMSTIKGEEFLIILGQLLHDLDQGSICMEVYVVPLPKQRPNQLTFALSSLKFTGRAVGIQIPEEVANHWKALLPAMVERCRYGWQHKSSCEYSIGEEFRCPRTRPLRKSPICSCGQGHDVDGIPEAYQVLGPFATRVAISPLSAMPYVEVMALDMEQYELAKVWGNQLSQPVNNEMVQTRYLTSCSHCRKPGIDMIDCRQCHKEQWCSKKCEREARQNHKQIRNKYTLISRAKGLRPRMCILTHLACHSKSITFNL</sequence>
<protein>
    <recommendedName>
        <fullName evidence="2">DUF4470 domain-containing protein</fullName>
    </recommendedName>
</protein>
<feature type="region of interest" description="Disordered" evidence="1">
    <location>
        <begin position="482"/>
        <end position="501"/>
    </location>
</feature>
<organism evidence="4">
    <name type="scientific">Dissoconium aciculare CBS 342.82</name>
    <dbReference type="NCBI Taxonomy" id="1314786"/>
    <lineage>
        <taxon>Eukaryota</taxon>
        <taxon>Fungi</taxon>
        <taxon>Dikarya</taxon>
        <taxon>Ascomycota</taxon>
        <taxon>Pezizomycotina</taxon>
        <taxon>Dothideomycetes</taxon>
        <taxon>Dothideomycetidae</taxon>
        <taxon>Mycosphaerellales</taxon>
        <taxon>Dissoconiaceae</taxon>
        <taxon>Dissoconium</taxon>
    </lineage>
</organism>
<accession>A0A6J3LUY0</accession>
<gene>
    <name evidence="4" type="ORF">K489DRAFT_67332</name>
</gene>
<dbReference type="GeneID" id="54366627"/>
<proteinExistence type="predicted"/>
<evidence type="ECO:0000256" key="1">
    <source>
        <dbReference type="SAM" id="MobiDB-lite"/>
    </source>
</evidence>
<dbReference type="RefSeq" id="XP_033456514.1">
    <property type="nucleotide sequence ID" value="XM_033608826.1"/>
</dbReference>
<keyword evidence="3" id="KW-1185">Reference proteome</keyword>
<evidence type="ECO:0000313" key="4">
    <source>
        <dbReference type="RefSeq" id="XP_033456514.1"/>
    </source>
</evidence>
<evidence type="ECO:0000313" key="3">
    <source>
        <dbReference type="Proteomes" id="UP000504637"/>
    </source>
</evidence>
<reference evidence="4" key="1">
    <citation type="submission" date="2020-01" db="EMBL/GenBank/DDBJ databases">
        <authorList>
            <consortium name="DOE Joint Genome Institute"/>
            <person name="Haridas S."/>
            <person name="Albert R."/>
            <person name="Binder M."/>
            <person name="Bloem J."/>
            <person name="Labutti K."/>
            <person name="Salamov A."/>
            <person name="Andreopoulos B."/>
            <person name="Baker S.E."/>
            <person name="Barry K."/>
            <person name="Bills G."/>
            <person name="Bluhm B.H."/>
            <person name="Cannon C."/>
            <person name="Castanera R."/>
            <person name="Culley D.E."/>
            <person name="Daum C."/>
            <person name="Ezra D."/>
            <person name="Gonzalez J.B."/>
            <person name="Henrissat B."/>
            <person name="Kuo A."/>
            <person name="Liang C."/>
            <person name="Lipzen A."/>
            <person name="Lutzoni F."/>
            <person name="Magnuson J."/>
            <person name="Mondo S."/>
            <person name="Nolan M."/>
            <person name="Ohm R."/>
            <person name="Pangilinan J."/>
            <person name="Park H.-J."/>
            <person name="Ramirez L."/>
            <person name="Alfaro M."/>
            <person name="Sun H."/>
            <person name="Tritt A."/>
            <person name="Yoshinaga Y."/>
            <person name="Zwiers L.-H."/>
            <person name="Turgeon B.G."/>
            <person name="Goodwin S.B."/>
            <person name="Spatafora J.W."/>
            <person name="Crous P.W."/>
            <person name="Grigoriev I.V."/>
        </authorList>
    </citation>
    <scope>NUCLEOTIDE SEQUENCE</scope>
    <source>
        <strain evidence="4">CBS 342.82</strain>
    </source>
</reference>
<dbReference type="Pfam" id="PF14737">
    <property type="entry name" value="DUF4470"/>
    <property type="match status" value="1"/>
</dbReference>